<dbReference type="RefSeq" id="WP_276094817.1">
    <property type="nucleotide sequence ID" value="NZ_JARJBC010000013.1"/>
</dbReference>
<proteinExistence type="predicted"/>
<organism evidence="1 2">
    <name type="scientific">Streptomyces silvisoli</name>
    <dbReference type="NCBI Taxonomy" id="3034235"/>
    <lineage>
        <taxon>Bacteria</taxon>
        <taxon>Bacillati</taxon>
        <taxon>Actinomycetota</taxon>
        <taxon>Actinomycetes</taxon>
        <taxon>Kitasatosporales</taxon>
        <taxon>Streptomycetaceae</taxon>
        <taxon>Streptomyces</taxon>
    </lineage>
</organism>
<dbReference type="Proteomes" id="UP001216579">
    <property type="component" value="Unassembled WGS sequence"/>
</dbReference>
<dbReference type="EMBL" id="JARJBC010000013">
    <property type="protein sequence ID" value="MDF3291638.1"/>
    <property type="molecule type" value="Genomic_DNA"/>
</dbReference>
<accession>A0ABT5ZRE1</accession>
<dbReference type="Gene3D" id="3.30.420.40">
    <property type="match status" value="1"/>
</dbReference>
<dbReference type="SUPFAM" id="SSF53067">
    <property type="entry name" value="Actin-like ATPase domain"/>
    <property type="match status" value="1"/>
</dbReference>
<protein>
    <recommendedName>
        <fullName evidence="3">Ppx/GppA phosphatase domain-containing protein</fullName>
    </recommendedName>
</protein>
<sequence length="77" mass="8389">MPQAAVLDVGCHSALLTVVRWRPGAVLEPVFSHKVRLRLHEALDRRGCLGRAGVESVQRAVVEAVTANPRTPPSRRA</sequence>
<dbReference type="InterPro" id="IPR043129">
    <property type="entry name" value="ATPase_NBD"/>
</dbReference>
<gene>
    <name evidence="1" type="ORF">P3G67_20895</name>
</gene>
<keyword evidence="2" id="KW-1185">Reference proteome</keyword>
<reference evidence="1 2" key="1">
    <citation type="submission" date="2023-03" db="EMBL/GenBank/DDBJ databases">
        <title>Draft genome sequence of Streptomyces sp. RB6PN23 isolated from peat swamp forest in Thailand.</title>
        <authorList>
            <person name="Klaysubun C."/>
            <person name="Duangmal K."/>
        </authorList>
    </citation>
    <scope>NUCLEOTIDE SEQUENCE [LARGE SCALE GENOMIC DNA]</scope>
    <source>
        <strain evidence="1 2">RB6PN23</strain>
    </source>
</reference>
<comment type="caution">
    <text evidence="1">The sequence shown here is derived from an EMBL/GenBank/DDBJ whole genome shotgun (WGS) entry which is preliminary data.</text>
</comment>
<evidence type="ECO:0000313" key="1">
    <source>
        <dbReference type="EMBL" id="MDF3291638.1"/>
    </source>
</evidence>
<evidence type="ECO:0000313" key="2">
    <source>
        <dbReference type="Proteomes" id="UP001216579"/>
    </source>
</evidence>
<name>A0ABT5ZRE1_9ACTN</name>
<evidence type="ECO:0008006" key="3">
    <source>
        <dbReference type="Google" id="ProtNLM"/>
    </source>
</evidence>